<sequence length="308" mass="34392">MHPKVLLKAYENGENITMLMKQLLNLADNSEEIIETAYDLQAGTYKRKVEKPSYNARKVAYGKAIVDQILELTNPGSLLEAGVGEGTTLSYVMSAFGDRGIDNLEVHGFDLSWSRIAECKEWLWANGHKDTFLSVASLLHLPYVDGAFDVVYTSQAIEPNRGKERLILNELFRVTSRYLVLIEPCYELVSEEVRARMDKHGYCRDLPGHAEALGMKVVKYELFDTIMLKSVNPVGILVIEKNPAASAARPQLACPRYGDVMSDCGDSLFSQGSLRAYPKIQGIPCLRLEDGVIASGYDRMRDFLSNVD</sequence>
<dbReference type="GO" id="GO:0008168">
    <property type="term" value="F:methyltransferase activity"/>
    <property type="evidence" value="ECO:0007669"/>
    <property type="project" value="UniProtKB-KW"/>
</dbReference>
<evidence type="ECO:0000259" key="1">
    <source>
        <dbReference type="Pfam" id="PF13649"/>
    </source>
</evidence>
<dbReference type="Pfam" id="PF13649">
    <property type="entry name" value="Methyltransf_25"/>
    <property type="match status" value="1"/>
</dbReference>
<dbReference type="RefSeq" id="WP_158946209.1">
    <property type="nucleotide sequence ID" value="NZ_CP046400.1"/>
</dbReference>
<gene>
    <name evidence="2" type="ORF">GM415_02210</name>
</gene>
<protein>
    <submittedName>
        <fullName evidence="2">Methyltransferase domain-containing protein</fullName>
    </submittedName>
</protein>
<dbReference type="InterPro" id="IPR029063">
    <property type="entry name" value="SAM-dependent_MTases_sf"/>
</dbReference>
<reference evidence="2 3" key="1">
    <citation type="submission" date="2019-11" db="EMBL/GenBank/DDBJ databases">
        <authorList>
            <person name="Zheng R.K."/>
            <person name="Sun C.M."/>
        </authorList>
    </citation>
    <scope>NUCLEOTIDE SEQUENCE [LARGE SCALE GENOMIC DNA]</scope>
    <source>
        <strain evidence="2 3">SRB007</strain>
    </source>
</reference>
<dbReference type="Proteomes" id="UP000428328">
    <property type="component" value="Chromosome"/>
</dbReference>
<dbReference type="EMBL" id="CP046400">
    <property type="protein sequence ID" value="QGY38998.1"/>
    <property type="molecule type" value="Genomic_DNA"/>
</dbReference>
<evidence type="ECO:0000313" key="2">
    <source>
        <dbReference type="EMBL" id="QGY38998.1"/>
    </source>
</evidence>
<dbReference type="CDD" id="cd02440">
    <property type="entry name" value="AdoMet_MTases"/>
    <property type="match status" value="1"/>
</dbReference>
<dbReference type="Gene3D" id="3.40.50.150">
    <property type="entry name" value="Vaccinia Virus protein VP39"/>
    <property type="match status" value="1"/>
</dbReference>
<feature type="domain" description="Methyltransferase" evidence="1">
    <location>
        <begin position="79"/>
        <end position="175"/>
    </location>
</feature>
<dbReference type="AlphaFoldDB" id="A0A6I6JDB4"/>
<dbReference type="InterPro" id="IPR041698">
    <property type="entry name" value="Methyltransf_25"/>
</dbReference>
<dbReference type="SUPFAM" id="SSF53335">
    <property type="entry name" value="S-adenosyl-L-methionine-dependent methyltransferases"/>
    <property type="match status" value="1"/>
</dbReference>
<organism evidence="2 3">
    <name type="scientific">Pseudodesulfovibrio cashew</name>
    <dbReference type="NCBI Taxonomy" id="2678688"/>
    <lineage>
        <taxon>Bacteria</taxon>
        <taxon>Pseudomonadati</taxon>
        <taxon>Thermodesulfobacteriota</taxon>
        <taxon>Desulfovibrionia</taxon>
        <taxon>Desulfovibrionales</taxon>
        <taxon>Desulfovibrionaceae</taxon>
    </lineage>
</organism>
<dbReference type="GO" id="GO:0032259">
    <property type="term" value="P:methylation"/>
    <property type="evidence" value="ECO:0007669"/>
    <property type="project" value="UniProtKB-KW"/>
</dbReference>
<keyword evidence="2" id="KW-0489">Methyltransferase</keyword>
<dbReference type="KEGG" id="psel:GM415_02210"/>
<name>A0A6I6JDB4_9BACT</name>
<keyword evidence="3" id="KW-1185">Reference proteome</keyword>
<proteinExistence type="predicted"/>
<accession>A0A6I6JDB4</accession>
<evidence type="ECO:0000313" key="3">
    <source>
        <dbReference type="Proteomes" id="UP000428328"/>
    </source>
</evidence>
<keyword evidence="2" id="KW-0808">Transferase</keyword>